<dbReference type="InterPro" id="IPR058715">
    <property type="entry name" value="PDDEXK_nuclease-rel"/>
</dbReference>
<dbReference type="Proteomes" id="UP001501866">
    <property type="component" value="Unassembled WGS sequence"/>
</dbReference>
<comment type="caution">
    <text evidence="2">The sequence shown here is derived from an EMBL/GenBank/DDBJ whole genome shotgun (WGS) entry which is preliminary data.</text>
</comment>
<protein>
    <recommendedName>
        <fullName evidence="4">Resolvase/invertase-type recombinase catalytic domain-containing protein</fullName>
    </recommendedName>
</protein>
<accession>A0ABP6HF87</accession>
<feature type="region of interest" description="Disordered" evidence="1">
    <location>
        <begin position="1"/>
        <end position="53"/>
    </location>
</feature>
<organism evidence="2 3">
    <name type="scientific">Streptomyces virens</name>
    <dbReference type="NCBI Taxonomy" id="285572"/>
    <lineage>
        <taxon>Bacteria</taxon>
        <taxon>Bacillati</taxon>
        <taxon>Actinomycetota</taxon>
        <taxon>Actinomycetes</taxon>
        <taxon>Kitasatosporales</taxon>
        <taxon>Streptomycetaceae</taxon>
        <taxon>Streptomyces</taxon>
    </lineage>
</organism>
<evidence type="ECO:0008006" key="4">
    <source>
        <dbReference type="Google" id="ProtNLM"/>
    </source>
</evidence>
<name>A0ABP6HF87_9ACTN</name>
<reference evidence="3" key="1">
    <citation type="journal article" date="2019" name="Int. J. Syst. Evol. Microbiol.">
        <title>The Global Catalogue of Microorganisms (GCM) 10K type strain sequencing project: providing services to taxonomists for standard genome sequencing and annotation.</title>
        <authorList>
            <consortium name="The Broad Institute Genomics Platform"/>
            <consortium name="The Broad Institute Genome Sequencing Center for Infectious Disease"/>
            <person name="Wu L."/>
            <person name="Ma J."/>
        </authorList>
    </citation>
    <scope>NUCLEOTIDE SEQUENCE [LARGE SCALE GENOMIC DNA]</scope>
    <source>
        <strain evidence="3">JCM 9095</strain>
    </source>
</reference>
<feature type="compositionally biased region" description="Basic and acidic residues" evidence="1">
    <location>
        <begin position="14"/>
        <end position="35"/>
    </location>
</feature>
<evidence type="ECO:0000256" key="1">
    <source>
        <dbReference type="SAM" id="MobiDB-lite"/>
    </source>
</evidence>
<keyword evidence="3" id="KW-1185">Reference proteome</keyword>
<dbReference type="Pfam" id="PF25941">
    <property type="entry name" value="PDDEXK_16"/>
    <property type="match status" value="1"/>
</dbReference>
<evidence type="ECO:0000313" key="3">
    <source>
        <dbReference type="Proteomes" id="UP001501866"/>
    </source>
</evidence>
<proteinExistence type="predicted"/>
<dbReference type="EMBL" id="BAAAUH010000100">
    <property type="protein sequence ID" value="GAA2772032.1"/>
    <property type="molecule type" value="Genomic_DNA"/>
</dbReference>
<evidence type="ECO:0000313" key="2">
    <source>
        <dbReference type="EMBL" id="GAA2772032.1"/>
    </source>
</evidence>
<gene>
    <name evidence="2" type="ORF">GCM10010451_66370</name>
</gene>
<sequence>MSRSSNAPRYGALVERHARDDRGLEAEHSSWHDARTPSGEPVSIKGAMRRRADGSTGRFRIFQDAYDTLAKRDGWIYFAAYRPRGRGIEVLRSKMTRARTLRLSDSDFYPSGHHRGPQIKLSIEEVFQ</sequence>